<dbReference type="SMART" id="SM00382">
    <property type="entry name" value="AAA"/>
    <property type="match status" value="2"/>
</dbReference>
<dbReference type="EMBL" id="JBHSJE010000023">
    <property type="protein sequence ID" value="MFC4983686.1"/>
    <property type="molecule type" value="Genomic_DNA"/>
</dbReference>
<feature type="domain" description="ABC transporter" evidence="6">
    <location>
        <begin position="306"/>
        <end position="549"/>
    </location>
</feature>
<dbReference type="PANTHER" id="PTHR43776">
    <property type="entry name" value="TRANSPORT ATP-BINDING PROTEIN"/>
    <property type="match status" value="1"/>
</dbReference>
<gene>
    <name evidence="7" type="ORF">ACFPL4_36145</name>
</gene>
<dbReference type="InterPro" id="IPR017871">
    <property type="entry name" value="ABC_transporter-like_CS"/>
</dbReference>
<keyword evidence="2" id="KW-0813">Transport</keyword>
<evidence type="ECO:0000256" key="5">
    <source>
        <dbReference type="SAM" id="MobiDB-lite"/>
    </source>
</evidence>
<keyword evidence="8" id="KW-1185">Reference proteome</keyword>
<dbReference type="PROSITE" id="PS50893">
    <property type="entry name" value="ABC_TRANSPORTER_2"/>
    <property type="match status" value="2"/>
</dbReference>
<feature type="region of interest" description="Disordered" evidence="5">
    <location>
        <begin position="549"/>
        <end position="572"/>
    </location>
</feature>
<accession>A0ABV9VME2</accession>
<dbReference type="SUPFAM" id="SSF52540">
    <property type="entry name" value="P-loop containing nucleoside triphosphate hydrolases"/>
    <property type="match status" value="2"/>
</dbReference>
<feature type="domain" description="ABC transporter" evidence="6">
    <location>
        <begin position="13"/>
        <end position="262"/>
    </location>
</feature>
<dbReference type="Gene3D" id="3.40.50.300">
    <property type="entry name" value="P-loop containing nucleotide triphosphate hydrolases"/>
    <property type="match status" value="2"/>
</dbReference>
<sequence>MGVDGSRAGDALLRVEDLRISFGHGRHRTEVVHGVDLTLRAGECLAVVGESGSGKTVTGRTLAGLTGPGATVDARRLDFDGQDMTAAGEREWRRIRGAEIGLVLQDALVSLDPLRRIGAEIEEALANHGVGTRRDRPGRAVELLREVAVPEPEWRARQFPHQLSGGQRQRALIASAIAAGPRVLIADEPTTALDMTVQEQILDLLAARRDAGTALLLISHDLAVVARLADRIAVMHDGRLVETGPTERLLAAPTHPYTRHLLDAVPSARRPRRSVVPAAGASTAAGNGGVDRTDVSHGQATGAVVLSVEGVGKRFPAPGGGIDALSGVSCTLRAGETLGVLGESGSGKSTLAQVVLGLMEPDEGAVSLLGRPWSGRGERSRAGLRGRIQLVQQDPLSSFDPRWTVERIVAEALGAGGRRAARGHRPRITELLGLVGLGPELLDRGPRGLSGGQRQRVAIARALAPEPDVLVCDEPVSALDVSVQAQVLDVFEHVRERLGVAMLFISHDLGVVRHVSDRVAVMRAGRIVETGPVERVFTRPEHPWTRQLLDALPRPGTSPTSPAGRSMPGHVS</sequence>
<dbReference type="NCBIfam" id="NF008453">
    <property type="entry name" value="PRK11308.1"/>
    <property type="match status" value="2"/>
</dbReference>
<name>A0ABV9VME2_STRAZ</name>
<reference evidence="8" key="1">
    <citation type="journal article" date="2019" name="Int. J. Syst. Evol. Microbiol.">
        <title>The Global Catalogue of Microorganisms (GCM) 10K type strain sequencing project: providing services to taxonomists for standard genome sequencing and annotation.</title>
        <authorList>
            <consortium name="The Broad Institute Genomics Platform"/>
            <consortium name="The Broad Institute Genome Sequencing Center for Infectious Disease"/>
            <person name="Wu L."/>
            <person name="Ma J."/>
        </authorList>
    </citation>
    <scope>NUCLEOTIDE SEQUENCE [LARGE SCALE GENOMIC DNA]</scope>
    <source>
        <strain evidence="8">ICMP 257</strain>
    </source>
</reference>
<dbReference type="InterPro" id="IPR013563">
    <property type="entry name" value="Oligopep_ABC_C"/>
</dbReference>
<dbReference type="NCBIfam" id="NF007739">
    <property type="entry name" value="PRK10419.1"/>
    <property type="match status" value="2"/>
</dbReference>
<evidence type="ECO:0000256" key="4">
    <source>
        <dbReference type="ARBA" id="ARBA00022840"/>
    </source>
</evidence>
<dbReference type="InterPro" id="IPR003439">
    <property type="entry name" value="ABC_transporter-like_ATP-bd"/>
</dbReference>
<comment type="caution">
    <text evidence="7">The sequence shown here is derived from an EMBL/GenBank/DDBJ whole genome shotgun (WGS) entry which is preliminary data.</text>
</comment>
<dbReference type="GeneID" id="31237684"/>
<keyword evidence="4 7" id="KW-0067">ATP-binding</keyword>
<dbReference type="GO" id="GO:0005524">
    <property type="term" value="F:ATP binding"/>
    <property type="evidence" value="ECO:0007669"/>
    <property type="project" value="UniProtKB-KW"/>
</dbReference>
<organism evidence="7 8">
    <name type="scientific">Streptomyces atroolivaceus</name>
    <dbReference type="NCBI Taxonomy" id="66869"/>
    <lineage>
        <taxon>Bacteria</taxon>
        <taxon>Bacillati</taxon>
        <taxon>Actinomycetota</taxon>
        <taxon>Actinomycetes</taxon>
        <taxon>Kitasatosporales</taxon>
        <taxon>Streptomycetaceae</taxon>
        <taxon>Streptomyces</taxon>
    </lineage>
</organism>
<dbReference type="InterPro" id="IPR027417">
    <property type="entry name" value="P-loop_NTPase"/>
</dbReference>
<comment type="similarity">
    <text evidence="1">Belongs to the ABC transporter superfamily.</text>
</comment>
<keyword evidence="3" id="KW-0547">Nucleotide-binding</keyword>
<dbReference type="InterPro" id="IPR003593">
    <property type="entry name" value="AAA+_ATPase"/>
</dbReference>
<evidence type="ECO:0000313" key="8">
    <source>
        <dbReference type="Proteomes" id="UP001595908"/>
    </source>
</evidence>
<evidence type="ECO:0000256" key="1">
    <source>
        <dbReference type="ARBA" id="ARBA00005417"/>
    </source>
</evidence>
<evidence type="ECO:0000259" key="6">
    <source>
        <dbReference type="PROSITE" id="PS50893"/>
    </source>
</evidence>
<dbReference type="RefSeq" id="WP_033305888.1">
    <property type="nucleotide sequence ID" value="NZ_JBHSJE010000023.1"/>
</dbReference>
<dbReference type="PROSITE" id="PS00211">
    <property type="entry name" value="ABC_TRANSPORTER_1"/>
    <property type="match status" value="2"/>
</dbReference>
<evidence type="ECO:0000313" key="7">
    <source>
        <dbReference type="EMBL" id="MFC4983686.1"/>
    </source>
</evidence>
<dbReference type="Pfam" id="PF08352">
    <property type="entry name" value="oligo_HPY"/>
    <property type="match status" value="2"/>
</dbReference>
<dbReference type="Pfam" id="PF00005">
    <property type="entry name" value="ABC_tran"/>
    <property type="match status" value="2"/>
</dbReference>
<dbReference type="PANTHER" id="PTHR43776:SF7">
    <property type="entry name" value="D,D-DIPEPTIDE TRANSPORT ATP-BINDING PROTEIN DDPF-RELATED"/>
    <property type="match status" value="1"/>
</dbReference>
<dbReference type="CDD" id="cd03257">
    <property type="entry name" value="ABC_NikE_OppD_transporters"/>
    <property type="match status" value="2"/>
</dbReference>
<protein>
    <submittedName>
        <fullName evidence="7">Dipeptide ABC transporter ATP-binding protein</fullName>
    </submittedName>
</protein>
<dbReference type="Proteomes" id="UP001595908">
    <property type="component" value="Unassembled WGS sequence"/>
</dbReference>
<proteinExistence type="inferred from homology"/>
<evidence type="ECO:0000256" key="2">
    <source>
        <dbReference type="ARBA" id="ARBA00022448"/>
    </source>
</evidence>
<evidence type="ECO:0000256" key="3">
    <source>
        <dbReference type="ARBA" id="ARBA00022741"/>
    </source>
</evidence>
<dbReference type="InterPro" id="IPR050319">
    <property type="entry name" value="ABC_transp_ATP-bind"/>
</dbReference>